<evidence type="ECO:0000259" key="3">
    <source>
        <dbReference type="Pfam" id="PF08158"/>
    </source>
</evidence>
<feature type="compositionally biased region" description="Acidic residues" evidence="2">
    <location>
        <begin position="527"/>
        <end position="580"/>
    </location>
</feature>
<dbReference type="VEuPathDB" id="AmoebaDB:EIN_492550"/>
<sequence length="721" mass="82248">MSDYTIIQKQMKEDPQAYVDDLKQYYEHFKSSFTTMVAQSDLGVTPAGTTLDEMLRLVVFLNNVSAEYKTELAEFPVELVEILKKCKLPSNAKVTITKALIGLRSKGFLSLDKVLPVLLEMLCTKDKNVKGITYRFIINDIKNSTNKKGGAKSKAETMRLFEQIIDSNANSKIVKKIVEILSELFVKNVMKTQRVVNIIANAIFHLDAKVKVKALEFFLRLDEKQEELDDDTKKDIKVAEKDLRVLTKKLGIKKKTGKLRTMKKDAEENLKKLRKTEILEHQPNWGAIDALYDGNAFCDKLYRDIKGSRNRFEIRLLELDLMSRIIARKEVVCLPFYTFIVRYLYPRHEHITKLLAFTAQSIHSLIPPDVVEPIVRTILNNFVSDRSRVEAQSLGLNTIRVICERCPLVMNKGMLADLADYKKSHNKAVVSASRSIIELFKTLDPELLRKKDRGKPGKITPKGIMQFGEEKVYEGPVGAELLENDENGEEEESSENSEGSNSKEMDEENNEANDGQDNGSESGENAMSEDDVPNLSDEFEECSDDSDEEFEEVSNDDNESGESESEDNEAETKEMEEESPEEKVGSYVGGIITQEQLEAIRRKQAEEEGIDSSEEYEERDRTFVSPDSIAPDIKKKMTKAERIKVLKDSKAENDKFKRVRGKTSKVLARNKPFFMKSFGKKDMKKEEERITSGKTTRRPKQFAGKMRKRFGKNANKQKSFK</sequence>
<protein>
    <recommendedName>
        <fullName evidence="1">Protein SDA1</fullName>
    </recommendedName>
</protein>
<dbReference type="KEGG" id="eiv:EIN_492550"/>
<dbReference type="AlphaFoldDB" id="A0A0A1U7H6"/>
<dbReference type="OMA" id="AMYKTYK"/>
<dbReference type="GeneID" id="14887961"/>
<evidence type="ECO:0000313" key="4">
    <source>
        <dbReference type="EMBL" id="ELP88996.1"/>
    </source>
</evidence>
<keyword evidence="5" id="KW-1185">Reference proteome</keyword>
<evidence type="ECO:0000313" key="5">
    <source>
        <dbReference type="Proteomes" id="UP000014680"/>
    </source>
</evidence>
<feature type="domain" description="SDA1 N-terminal" evidence="3">
    <location>
        <begin position="60"/>
        <end position="424"/>
    </location>
</feature>
<dbReference type="OrthoDB" id="2196187at2759"/>
<feature type="compositionally biased region" description="Basic residues" evidence="2">
    <location>
        <begin position="695"/>
        <end position="711"/>
    </location>
</feature>
<name>A0A0A1U7H6_ENTIV</name>
<dbReference type="InterPro" id="IPR027312">
    <property type="entry name" value="Sda1"/>
</dbReference>
<gene>
    <name evidence="4" type="ORF">EIN_492550</name>
</gene>
<feature type="compositionally biased region" description="Acidic residues" evidence="2">
    <location>
        <begin position="483"/>
        <end position="495"/>
    </location>
</feature>
<feature type="compositionally biased region" description="Basic and acidic residues" evidence="2">
    <location>
        <begin position="679"/>
        <end position="691"/>
    </location>
</feature>
<dbReference type="GO" id="GO:0005730">
    <property type="term" value="C:nucleolus"/>
    <property type="evidence" value="ECO:0007669"/>
    <property type="project" value="UniProtKB-SubCell"/>
</dbReference>
<dbReference type="Proteomes" id="UP000014680">
    <property type="component" value="Unassembled WGS sequence"/>
</dbReference>
<evidence type="ECO:0000256" key="1">
    <source>
        <dbReference type="RuleBase" id="RU365057"/>
    </source>
</evidence>
<dbReference type="GO" id="GO:0042273">
    <property type="term" value="P:ribosomal large subunit biogenesis"/>
    <property type="evidence" value="ECO:0007669"/>
    <property type="project" value="UniProtKB-UniRule"/>
</dbReference>
<dbReference type="GO" id="GO:0015031">
    <property type="term" value="P:protein transport"/>
    <property type="evidence" value="ECO:0007669"/>
    <property type="project" value="UniProtKB-KW"/>
</dbReference>
<keyword evidence="1" id="KW-0653">Protein transport</keyword>
<keyword evidence="1" id="KW-0813">Transport</keyword>
<keyword evidence="1" id="KW-0539">Nucleus</keyword>
<feature type="compositionally biased region" description="Polar residues" evidence="2">
    <location>
        <begin position="512"/>
        <end position="525"/>
    </location>
</feature>
<organism evidence="4 5">
    <name type="scientific">Entamoeba invadens IP1</name>
    <dbReference type="NCBI Taxonomy" id="370355"/>
    <lineage>
        <taxon>Eukaryota</taxon>
        <taxon>Amoebozoa</taxon>
        <taxon>Evosea</taxon>
        <taxon>Archamoebae</taxon>
        <taxon>Mastigamoebida</taxon>
        <taxon>Entamoebidae</taxon>
        <taxon>Entamoeba</taxon>
    </lineage>
</organism>
<comment type="subcellular location">
    <subcellularLocation>
        <location evidence="1">Nucleus</location>
        <location evidence="1">Nucleolus</location>
    </subcellularLocation>
</comment>
<feature type="compositionally biased region" description="Acidic residues" evidence="2">
    <location>
        <begin position="607"/>
        <end position="617"/>
    </location>
</feature>
<dbReference type="SUPFAM" id="SSF48371">
    <property type="entry name" value="ARM repeat"/>
    <property type="match status" value="1"/>
</dbReference>
<evidence type="ECO:0000256" key="2">
    <source>
        <dbReference type="SAM" id="MobiDB-lite"/>
    </source>
</evidence>
<dbReference type="EMBL" id="KB206684">
    <property type="protein sequence ID" value="ELP88996.1"/>
    <property type="molecule type" value="Genomic_DNA"/>
</dbReference>
<dbReference type="RefSeq" id="XP_004255767.1">
    <property type="nucleotide sequence ID" value="XM_004255719.1"/>
</dbReference>
<reference evidence="4 5" key="1">
    <citation type="submission" date="2012-10" db="EMBL/GenBank/DDBJ databases">
        <authorList>
            <person name="Zafar N."/>
            <person name="Inman J."/>
            <person name="Hall N."/>
            <person name="Lorenzi H."/>
            <person name="Caler E."/>
        </authorList>
    </citation>
    <scope>NUCLEOTIDE SEQUENCE [LARGE SCALE GENOMIC DNA]</scope>
    <source>
        <strain evidence="4 5">IP1</strain>
    </source>
</reference>
<feature type="region of interest" description="Disordered" evidence="2">
    <location>
        <begin position="677"/>
        <end position="721"/>
    </location>
</feature>
<dbReference type="PANTHER" id="PTHR12730:SF0">
    <property type="entry name" value="PROTEIN SDA1 HOMOLOG"/>
    <property type="match status" value="1"/>
</dbReference>
<keyword evidence="1" id="KW-0690">Ribosome biogenesis</keyword>
<dbReference type="Pfam" id="PF08158">
    <property type="entry name" value="SDA1_HEAT"/>
    <property type="match status" value="1"/>
</dbReference>
<dbReference type="InterPro" id="IPR016024">
    <property type="entry name" value="ARM-type_fold"/>
</dbReference>
<proteinExistence type="inferred from homology"/>
<comment type="function">
    <text evidence="1">Required for 60S pre-ribosomal subunits export to the cytoplasm.</text>
</comment>
<dbReference type="GO" id="GO:0000055">
    <property type="term" value="P:ribosomal large subunit export from nucleus"/>
    <property type="evidence" value="ECO:0007669"/>
    <property type="project" value="UniProtKB-UniRule"/>
</dbReference>
<comment type="similarity">
    <text evidence="1">Belongs to the SDA1 family.</text>
</comment>
<dbReference type="InterPro" id="IPR012977">
    <property type="entry name" value="SDA1_N"/>
</dbReference>
<feature type="region of interest" description="Disordered" evidence="2">
    <location>
        <begin position="483"/>
        <end position="630"/>
    </location>
</feature>
<accession>A0A0A1U7H6</accession>
<dbReference type="PANTHER" id="PTHR12730">
    <property type="entry name" value="HSDA/SDA1-RELATED"/>
    <property type="match status" value="1"/>
</dbReference>